<feature type="domain" description="tRNA wybutosine-synthesizing protein" evidence="10">
    <location>
        <begin position="120"/>
        <end position="378"/>
    </location>
</feature>
<dbReference type="Pfam" id="PF02676">
    <property type="entry name" value="TYW3"/>
    <property type="match status" value="1"/>
</dbReference>
<reference evidence="11 12" key="1">
    <citation type="submission" date="2021-06" db="EMBL/GenBank/DDBJ databases">
        <title>Genome sequence of Babesia caballi.</title>
        <authorList>
            <person name="Yamagishi J."/>
            <person name="Kidaka T."/>
            <person name="Ochi A."/>
        </authorList>
    </citation>
    <scope>NUCLEOTIDE SEQUENCE [LARGE SCALE GENOMIC DNA]</scope>
    <source>
        <strain evidence="11">USDA-D6B2</strain>
    </source>
</reference>
<comment type="similarity">
    <text evidence="1">Belongs to the TYW3 family.</text>
</comment>
<dbReference type="GO" id="GO:0008033">
    <property type="term" value="P:tRNA processing"/>
    <property type="evidence" value="ECO:0007669"/>
    <property type="project" value="UniProtKB-KW"/>
</dbReference>
<keyword evidence="5" id="KW-0949">S-adenosyl-L-methionine</keyword>
<dbReference type="Proteomes" id="UP001497744">
    <property type="component" value="Unassembled WGS sequence"/>
</dbReference>
<gene>
    <name evidence="11" type="ORF">BcabD6B2_31910</name>
</gene>
<dbReference type="GO" id="GO:0032259">
    <property type="term" value="P:methylation"/>
    <property type="evidence" value="ECO:0007669"/>
    <property type="project" value="UniProtKB-KW"/>
</dbReference>
<organism evidence="11 12">
    <name type="scientific">Babesia caballi</name>
    <dbReference type="NCBI Taxonomy" id="5871"/>
    <lineage>
        <taxon>Eukaryota</taxon>
        <taxon>Sar</taxon>
        <taxon>Alveolata</taxon>
        <taxon>Apicomplexa</taxon>
        <taxon>Aconoidasida</taxon>
        <taxon>Piroplasmida</taxon>
        <taxon>Babesiidae</taxon>
        <taxon>Babesia</taxon>
    </lineage>
</organism>
<protein>
    <recommendedName>
        <fullName evidence="2">tRNA(Phe) 7-[(3-amino-3-carboxypropyl)-4-demethylwyosine(37)-N(4)]-methyltransferase</fullName>
        <ecNumber evidence="2">2.1.1.282</ecNumber>
    </recommendedName>
    <alternativeName>
        <fullName evidence="7">tRNA(Phe) 7-((3-amino-3-carboxypropyl)-4-demethylwyosine(37)-N(4))-methyltransferase</fullName>
    </alternativeName>
</protein>
<evidence type="ECO:0000256" key="3">
    <source>
        <dbReference type="ARBA" id="ARBA00022603"/>
    </source>
</evidence>
<evidence type="ECO:0000256" key="7">
    <source>
        <dbReference type="ARBA" id="ARBA00030554"/>
    </source>
</evidence>
<accession>A0AAV4LV79</accession>
<comment type="catalytic activity">
    <reaction evidence="8">
        <text>4-demethyl-7-[(3S)-3-amino-3-carboxypropyl]wyosine(37) in tRNA(Phe) + S-adenosyl-L-methionine = 7-[(3S)-3-amino-3-carboxypropyl]wyosine(37) in tRNA(Phe) + S-adenosyl-L-homocysteine + H(+)</text>
        <dbReference type="Rhea" id="RHEA:36635"/>
        <dbReference type="Rhea" id="RHEA-COMP:10378"/>
        <dbReference type="Rhea" id="RHEA-COMP:10379"/>
        <dbReference type="ChEBI" id="CHEBI:15378"/>
        <dbReference type="ChEBI" id="CHEBI:57856"/>
        <dbReference type="ChEBI" id="CHEBI:59789"/>
        <dbReference type="ChEBI" id="CHEBI:73543"/>
        <dbReference type="ChEBI" id="CHEBI:73550"/>
        <dbReference type="EC" id="2.1.1.282"/>
    </reaction>
</comment>
<comment type="caution">
    <text evidence="11">The sequence shown here is derived from an EMBL/GenBank/DDBJ whole genome shotgun (WGS) entry which is preliminary data.</text>
</comment>
<evidence type="ECO:0000313" key="11">
    <source>
        <dbReference type="EMBL" id="GIX63756.1"/>
    </source>
</evidence>
<dbReference type="GO" id="GO:0008168">
    <property type="term" value="F:methyltransferase activity"/>
    <property type="evidence" value="ECO:0007669"/>
    <property type="project" value="UniProtKB-KW"/>
</dbReference>
<evidence type="ECO:0000256" key="1">
    <source>
        <dbReference type="ARBA" id="ARBA00008569"/>
    </source>
</evidence>
<dbReference type="RefSeq" id="XP_067715825.1">
    <property type="nucleotide sequence ID" value="XM_067859724.1"/>
</dbReference>
<dbReference type="InterPro" id="IPR003827">
    <property type="entry name" value="tRNA_yW-synthesising"/>
</dbReference>
<evidence type="ECO:0000256" key="4">
    <source>
        <dbReference type="ARBA" id="ARBA00022679"/>
    </source>
</evidence>
<dbReference type="PANTHER" id="PTHR48418">
    <property type="entry name" value="TRNA WYBUTOSINE-SYNTHESIZING PROTEIN 3"/>
    <property type="match status" value="1"/>
</dbReference>
<dbReference type="Gene3D" id="3.30.1960.10">
    <property type="entry name" value="tRNA wybutosine-synthesizing-like"/>
    <property type="match status" value="1"/>
</dbReference>
<keyword evidence="12" id="KW-1185">Reference proteome</keyword>
<keyword evidence="3" id="KW-0489">Methyltransferase</keyword>
<evidence type="ECO:0000256" key="9">
    <source>
        <dbReference type="SAM" id="MobiDB-lite"/>
    </source>
</evidence>
<evidence type="ECO:0000256" key="6">
    <source>
        <dbReference type="ARBA" id="ARBA00022694"/>
    </source>
</evidence>
<evidence type="ECO:0000259" key="10">
    <source>
        <dbReference type="Pfam" id="PF02676"/>
    </source>
</evidence>
<dbReference type="InterPro" id="IPR036602">
    <property type="entry name" value="tRNA_yW-synthesising-like_sf"/>
</dbReference>
<evidence type="ECO:0000256" key="8">
    <source>
        <dbReference type="ARBA" id="ARBA00049202"/>
    </source>
</evidence>
<dbReference type="GeneID" id="94195237"/>
<dbReference type="EC" id="2.1.1.282" evidence="2"/>
<feature type="region of interest" description="Disordered" evidence="9">
    <location>
        <begin position="432"/>
        <end position="451"/>
    </location>
</feature>
<keyword evidence="4" id="KW-0808">Transferase</keyword>
<dbReference type="EMBL" id="BPLF01000002">
    <property type="protein sequence ID" value="GIX63756.1"/>
    <property type="molecule type" value="Genomic_DNA"/>
</dbReference>
<evidence type="ECO:0000313" key="12">
    <source>
        <dbReference type="Proteomes" id="UP001497744"/>
    </source>
</evidence>
<evidence type="ECO:0000256" key="5">
    <source>
        <dbReference type="ARBA" id="ARBA00022691"/>
    </source>
</evidence>
<evidence type="ECO:0000256" key="2">
    <source>
        <dbReference type="ARBA" id="ARBA00012750"/>
    </source>
</evidence>
<dbReference type="SUPFAM" id="SSF111278">
    <property type="entry name" value="SSo0622-like"/>
    <property type="match status" value="1"/>
</dbReference>
<keyword evidence="6" id="KW-0819">tRNA processing</keyword>
<sequence>MRTAALSVAELLGAELLESIYLGTEYTLTDTSAALRKDARVEDNGLEVRDVTAARLYRNVDLVFRNLRFRSPEPVECISEQLRSPATKCATLDCETRNYINGRDTEHSENGLAVGTDGSKADRSLKGSVDVLLIPFLRLLLRTGRFVSTSCCSGRVVLFESNVDHVTGATKRANDFGRAGRFLYSSHCHLGPEDAAEAAEAVDGSVRSKRDCYHKSASSSSNTVENDVSQDKVASLGASDNQCEVLLKVESFIVHVECASLGDAAALLQVARSCGLKQSGIISCSKRIILSIRGSNQLESPVAIRQYAVERKGVDDVSTTPEEGVTGPRGLEASYKREEASDASVTTKWLVSQEQFAYLLATCNKKLTGSIRQMLRLYWTCVKRFGIDPLEPFAIRSYTPLSLDGAAPELSHLCQPVEAVCHRCKADGKQQKGLCGDASGEPNRENVSRSLPRTNQAQLWGKGGTGGAVVDGMPTSHRRPHVKGNAASAMGMFVAVKSMSSIKMIKTWLESHGLYDKSRKIIAVPSCGVTNDSGDVDAATDGCETRCTPDAHVRILTADMLHKHQIAALIPVLEVKEATLEDALELTPELTEHLVVISGRVRHLLNDKLLQLSEEGV</sequence>
<dbReference type="PANTHER" id="PTHR48418:SF1">
    <property type="entry name" value="TRNA WYBUTOSINE-SYNTHESIZING PROTEIN 3"/>
    <property type="match status" value="1"/>
</dbReference>
<name>A0AAV4LV79_BABCB</name>
<dbReference type="AlphaFoldDB" id="A0AAV4LV79"/>
<proteinExistence type="inferred from homology"/>